<dbReference type="KEGG" id="mgot:MgSA37_01214"/>
<keyword evidence="2" id="KW-1185">Reference proteome</keyword>
<dbReference type="EMBL" id="AP017313">
    <property type="protein sequence ID" value="BAU53047.1"/>
    <property type="molecule type" value="Genomic_DNA"/>
</dbReference>
<gene>
    <name evidence="1" type="ORF">MgSA37_01214</name>
</gene>
<proteinExistence type="predicted"/>
<dbReference type="RefSeq" id="WP_157750463.1">
    <property type="nucleotide sequence ID" value="NZ_AP017313.1"/>
</dbReference>
<dbReference type="AlphaFoldDB" id="A0A120MYH7"/>
<sequence length="120" mass="13999">MRYSSYGFSYNKVRVEFGIPVVGEKWVKDVSYDLQEVNYVNPNPVSDGHFKKRILVTELGSIKSEADLFIVKAQHITIDVVYTYNESNPWSISYFNTNSNYKTSLLRSQLKDTLKKYNIR</sequence>
<dbReference type="Proteomes" id="UP000218263">
    <property type="component" value="Chromosome"/>
</dbReference>
<protein>
    <submittedName>
        <fullName evidence="1">Uncharacterized protein</fullName>
    </submittedName>
</protein>
<organism evidence="1 2">
    <name type="scientific">Mucilaginibacter gotjawali</name>
    <dbReference type="NCBI Taxonomy" id="1550579"/>
    <lineage>
        <taxon>Bacteria</taxon>
        <taxon>Pseudomonadati</taxon>
        <taxon>Bacteroidota</taxon>
        <taxon>Sphingobacteriia</taxon>
        <taxon>Sphingobacteriales</taxon>
        <taxon>Sphingobacteriaceae</taxon>
        <taxon>Mucilaginibacter</taxon>
    </lineage>
</organism>
<evidence type="ECO:0000313" key="1">
    <source>
        <dbReference type="EMBL" id="BAU53047.1"/>
    </source>
</evidence>
<name>A0A120MYH7_9SPHI</name>
<evidence type="ECO:0000313" key="2">
    <source>
        <dbReference type="Proteomes" id="UP000218263"/>
    </source>
</evidence>
<reference evidence="1 2" key="1">
    <citation type="submission" date="2015-12" db="EMBL/GenBank/DDBJ databases">
        <title>Genome sequence of Mucilaginibacter gotjawali.</title>
        <authorList>
            <person name="Lee J.S."/>
            <person name="Lee K.C."/>
            <person name="Kim K.K."/>
            <person name="Lee B.W."/>
        </authorList>
    </citation>
    <scope>NUCLEOTIDE SEQUENCE [LARGE SCALE GENOMIC DNA]</scope>
    <source>
        <strain evidence="1 2">SA3-7</strain>
    </source>
</reference>
<accession>A0A120MYH7</accession>